<dbReference type="PROSITE" id="PS51154">
    <property type="entry name" value="MACRO"/>
    <property type="match status" value="1"/>
</dbReference>
<proteinExistence type="predicted"/>
<feature type="domain" description="Macro" evidence="1">
    <location>
        <begin position="1"/>
        <end position="82"/>
    </location>
</feature>
<accession>A0A382GZ11</accession>
<dbReference type="SUPFAM" id="SSF52949">
    <property type="entry name" value="Macro domain-like"/>
    <property type="match status" value="1"/>
</dbReference>
<sequence>VKIAVNRSEIELIQGDITESDSDAIVNAANLLLVMGAGVAGAIRAKGGSSIQEECNKIVGCPVGDASVTGGGNLKAKYVIHA</sequence>
<feature type="non-terminal residue" evidence="2">
    <location>
        <position position="82"/>
    </location>
</feature>
<evidence type="ECO:0000259" key="1">
    <source>
        <dbReference type="PROSITE" id="PS51154"/>
    </source>
</evidence>
<dbReference type="Pfam" id="PF01661">
    <property type="entry name" value="Macro"/>
    <property type="match status" value="1"/>
</dbReference>
<feature type="non-terminal residue" evidence="2">
    <location>
        <position position="1"/>
    </location>
</feature>
<dbReference type="Gene3D" id="3.40.220.10">
    <property type="entry name" value="Leucine Aminopeptidase, subunit E, domain 1"/>
    <property type="match status" value="1"/>
</dbReference>
<evidence type="ECO:0000313" key="2">
    <source>
        <dbReference type="EMBL" id="SVB80085.1"/>
    </source>
</evidence>
<dbReference type="AlphaFoldDB" id="A0A382GZ11"/>
<dbReference type="InterPro" id="IPR002589">
    <property type="entry name" value="Macro_dom"/>
</dbReference>
<name>A0A382GZ11_9ZZZZ</name>
<dbReference type="EMBL" id="UINC01058150">
    <property type="protein sequence ID" value="SVB80085.1"/>
    <property type="molecule type" value="Genomic_DNA"/>
</dbReference>
<reference evidence="2" key="1">
    <citation type="submission" date="2018-05" db="EMBL/GenBank/DDBJ databases">
        <authorList>
            <person name="Lanie J.A."/>
            <person name="Ng W.-L."/>
            <person name="Kazmierczak K.M."/>
            <person name="Andrzejewski T.M."/>
            <person name="Davidsen T.M."/>
            <person name="Wayne K.J."/>
            <person name="Tettelin H."/>
            <person name="Glass J.I."/>
            <person name="Rusch D."/>
            <person name="Podicherti R."/>
            <person name="Tsui H.-C.T."/>
            <person name="Winkler M.E."/>
        </authorList>
    </citation>
    <scope>NUCLEOTIDE SEQUENCE</scope>
</reference>
<dbReference type="PANTHER" id="PTHR11106">
    <property type="entry name" value="GANGLIOSIDE INDUCED DIFFERENTIATION ASSOCIATED PROTEIN 2-RELATED"/>
    <property type="match status" value="1"/>
</dbReference>
<organism evidence="2">
    <name type="scientific">marine metagenome</name>
    <dbReference type="NCBI Taxonomy" id="408172"/>
    <lineage>
        <taxon>unclassified sequences</taxon>
        <taxon>metagenomes</taxon>
        <taxon>ecological metagenomes</taxon>
    </lineage>
</organism>
<protein>
    <recommendedName>
        <fullName evidence="1">Macro domain-containing protein</fullName>
    </recommendedName>
</protein>
<gene>
    <name evidence="2" type="ORF">METZ01_LOCUS232939</name>
</gene>
<dbReference type="PANTHER" id="PTHR11106:SF111">
    <property type="entry name" value="MACRO DOMAIN-CONTAINING PROTEIN"/>
    <property type="match status" value="1"/>
</dbReference>
<dbReference type="InterPro" id="IPR043472">
    <property type="entry name" value="Macro_dom-like"/>
</dbReference>